<dbReference type="EMBL" id="JABCIY010000040">
    <property type="protein sequence ID" value="KAF7195416.1"/>
    <property type="molecule type" value="Genomic_DNA"/>
</dbReference>
<keyword evidence="2" id="KW-1185">Reference proteome</keyword>
<accession>A0A8H6RQR4</accession>
<dbReference type="Proteomes" id="UP000660729">
    <property type="component" value="Unassembled WGS sequence"/>
</dbReference>
<dbReference type="AlphaFoldDB" id="A0A8H6RQR4"/>
<name>A0A8H6RQR4_9PEZI</name>
<dbReference type="OrthoDB" id="3772508at2759"/>
<gene>
    <name evidence="1" type="ORF">HII31_03308</name>
</gene>
<reference evidence="1" key="1">
    <citation type="submission" date="2020-04" db="EMBL/GenBank/DDBJ databases">
        <title>Draft genome resource of the tomato pathogen Pseudocercospora fuligena.</title>
        <authorList>
            <person name="Zaccaron A."/>
        </authorList>
    </citation>
    <scope>NUCLEOTIDE SEQUENCE</scope>
    <source>
        <strain evidence="1">PF001</strain>
    </source>
</reference>
<sequence length="160" mass="17972">MYEPDAEELKWIYQDPQRTDKYYHSMSKAFAMMARGAATSLHEPQDYLNPPLTGIFGKTEVPTLGNYTDIAALWKIKNDPLRTNDQNIAAADVYYGPYYHAPRYANLVQQNMWETEQLLKNKPPQEHDTTGNNGVAAGSSCYLMTDEKHPLNAAAGGRGV</sequence>
<evidence type="ECO:0000313" key="1">
    <source>
        <dbReference type="EMBL" id="KAF7195416.1"/>
    </source>
</evidence>
<comment type="caution">
    <text evidence="1">The sequence shown here is derived from an EMBL/GenBank/DDBJ whole genome shotgun (WGS) entry which is preliminary data.</text>
</comment>
<evidence type="ECO:0000313" key="2">
    <source>
        <dbReference type="Proteomes" id="UP000660729"/>
    </source>
</evidence>
<proteinExistence type="predicted"/>
<organism evidence="1 2">
    <name type="scientific">Pseudocercospora fuligena</name>
    <dbReference type="NCBI Taxonomy" id="685502"/>
    <lineage>
        <taxon>Eukaryota</taxon>
        <taxon>Fungi</taxon>
        <taxon>Dikarya</taxon>
        <taxon>Ascomycota</taxon>
        <taxon>Pezizomycotina</taxon>
        <taxon>Dothideomycetes</taxon>
        <taxon>Dothideomycetidae</taxon>
        <taxon>Mycosphaerellales</taxon>
        <taxon>Mycosphaerellaceae</taxon>
        <taxon>Pseudocercospora</taxon>
    </lineage>
</organism>
<protein>
    <submittedName>
        <fullName evidence="1">Uncharacterized protein</fullName>
    </submittedName>
</protein>